<dbReference type="SUPFAM" id="SSF54427">
    <property type="entry name" value="NTF2-like"/>
    <property type="match status" value="1"/>
</dbReference>
<evidence type="ECO:0008006" key="3">
    <source>
        <dbReference type="Google" id="ProtNLM"/>
    </source>
</evidence>
<dbReference type="EMBL" id="JAZAVK010000043">
    <property type="protein sequence ID" value="KAK7428266.1"/>
    <property type="molecule type" value="Genomic_DNA"/>
</dbReference>
<dbReference type="Gene3D" id="3.10.450.50">
    <property type="match status" value="1"/>
</dbReference>
<dbReference type="Pfam" id="PF07366">
    <property type="entry name" value="SnoaL"/>
    <property type="match status" value="1"/>
</dbReference>
<gene>
    <name evidence="1" type="ORF">QQZ08_005163</name>
</gene>
<reference evidence="1 2" key="1">
    <citation type="journal article" date="2025" name="Microbiol. Resour. Announc.">
        <title>Draft genome sequences for Neonectria magnoliae and Neonectria punicea, canker pathogens of Liriodendron tulipifera and Acer saccharum in West Virginia.</title>
        <authorList>
            <person name="Petronek H.M."/>
            <person name="Kasson M.T."/>
            <person name="Metheny A.M."/>
            <person name="Stauder C.M."/>
            <person name="Lovett B."/>
            <person name="Lynch S.C."/>
            <person name="Garnas J.R."/>
            <person name="Kasson L.R."/>
            <person name="Stajich J.E."/>
        </authorList>
    </citation>
    <scope>NUCLEOTIDE SEQUENCE [LARGE SCALE GENOMIC DNA]</scope>
    <source>
        <strain evidence="1 2">NRRL 64651</strain>
    </source>
</reference>
<accession>A0ABR1I617</accession>
<dbReference type="Proteomes" id="UP001498421">
    <property type="component" value="Unassembled WGS sequence"/>
</dbReference>
<comment type="caution">
    <text evidence="1">The sequence shown here is derived from an EMBL/GenBank/DDBJ whole genome shotgun (WGS) entry which is preliminary data.</text>
</comment>
<dbReference type="PANTHER" id="PTHR38436">
    <property type="entry name" value="POLYKETIDE CYCLASE SNOAL-LIKE DOMAIN"/>
    <property type="match status" value="1"/>
</dbReference>
<keyword evidence="2" id="KW-1185">Reference proteome</keyword>
<evidence type="ECO:0000313" key="1">
    <source>
        <dbReference type="EMBL" id="KAK7428266.1"/>
    </source>
</evidence>
<evidence type="ECO:0000313" key="2">
    <source>
        <dbReference type="Proteomes" id="UP001498421"/>
    </source>
</evidence>
<organism evidence="1 2">
    <name type="scientific">Neonectria magnoliae</name>
    <dbReference type="NCBI Taxonomy" id="2732573"/>
    <lineage>
        <taxon>Eukaryota</taxon>
        <taxon>Fungi</taxon>
        <taxon>Dikarya</taxon>
        <taxon>Ascomycota</taxon>
        <taxon>Pezizomycotina</taxon>
        <taxon>Sordariomycetes</taxon>
        <taxon>Hypocreomycetidae</taxon>
        <taxon>Hypocreales</taxon>
        <taxon>Nectriaceae</taxon>
        <taxon>Neonectria</taxon>
    </lineage>
</organism>
<dbReference type="PANTHER" id="PTHR38436:SF1">
    <property type="entry name" value="ESTER CYCLASE"/>
    <property type="match status" value="1"/>
</dbReference>
<sequence>MPTQEETKNFEVIAEYFSEYRGKAISNIVDKLCADDFVTNYPMHGPRHGKEAAKKMLSEFNEAFPDIYFHAYQHQLISSGPYVVVGALDKPNTGKKMYFAGTTIFTLKDGKIVDETGEEGALTALQNLGLVSQPNPGKEVEYLHPQGLTIQESQDDIVDGL</sequence>
<proteinExistence type="predicted"/>
<dbReference type="InterPro" id="IPR032710">
    <property type="entry name" value="NTF2-like_dom_sf"/>
</dbReference>
<dbReference type="InterPro" id="IPR009959">
    <property type="entry name" value="Cyclase_SnoaL-like"/>
</dbReference>
<name>A0ABR1I617_9HYPO</name>
<protein>
    <recommendedName>
        <fullName evidence="3">SnoaL-like domain-containing protein</fullName>
    </recommendedName>
</protein>